<dbReference type="Gene3D" id="3.40.50.10190">
    <property type="entry name" value="BRCT domain"/>
    <property type="match status" value="2"/>
</dbReference>
<dbReference type="PANTHER" id="PTHR47576">
    <property type="entry name" value="BRCT DOMAIN DNA REPAIR PROTEIN-RELATED"/>
    <property type="match status" value="1"/>
</dbReference>
<evidence type="ECO:0000313" key="4">
    <source>
        <dbReference type="Proteomes" id="UP000822688"/>
    </source>
</evidence>
<dbReference type="PROSITE" id="PS50172">
    <property type="entry name" value="BRCT"/>
    <property type="match status" value="1"/>
</dbReference>
<dbReference type="SUPFAM" id="SSF52113">
    <property type="entry name" value="BRCT domain"/>
    <property type="match status" value="2"/>
</dbReference>
<feature type="compositionally biased region" description="Polar residues" evidence="1">
    <location>
        <begin position="201"/>
        <end position="212"/>
    </location>
</feature>
<feature type="domain" description="BRCT" evidence="2">
    <location>
        <begin position="51"/>
        <end position="143"/>
    </location>
</feature>
<sequence>MRSKSPSARAPSPSLRNGIPGKGRKPIPLEGLARLSTDVFSENHIANLSISEPRPFQGVVICVTGFSRDARTEVQVTTERMGGQYSRDLHVNCTHLVVQNCSGRKYEHAVKHGVHRGLHIVTMAWWEDCVKQNARLDESLYMVPRSHQVGFHDQELPEAVGSSNVRRKFPSADHDMEAAVRLQPISFANSSGGSLRNSSSMPRTPHSSLATDKSSHALAGARFYVDPDLPRDLQLKSQESAESWGATCVEIWSKATHVVCESETISKYIGLNLHLVSPMWVMSARDGFPLRCVQYSADLARDVADLLLEWKKKGQNHKSSLENYSIHHNGRAAGATLQDREKKSIAAKEGVRRRRGNRMQVMFEVSLIHCQ</sequence>
<dbReference type="EMBL" id="CM026421">
    <property type="protein sequence ID" value="KAG0592240.1"/>
    <property type="molecule type" value="Genomic_DNA"/>
</dbReference>
<evidence type="ECO:0000313" key="3">
    <source>
        <dbReference type="EMBL" id="KAG0592240.1"/>
    </source>
</evidence>
<feature type="compositionally biased region" description="Low complexity" evidence="1">
    <location>
        <begin position="191"/>
        <end position="200"/>
    </location>
</feature>
<dbReference type="Pfam" id="PF12738">
    <property type="entry name" value="PTCB-BRCT"/>
    <property type="match status" value="1"/>
</dbReference>
<name>A0A8T0J8K7_CERPU</name>
<feature type="region of interest" description="Disordered" evidence="1">
    <location>
        <begin position="1"/>
        <end position="27"/>
    </location>
</feature>
<feature type="compositionally biased region" description="Basic and acidic residues" evidence="1">
    <location>
        <begin position="338"/>
        <end position="350"/>
    </location>
</feature>
<accession>A0A8T0J8K7</accession>
<evidence type="ECO:0000259" key="2">
    <source>
        <dbReference type="PROSITE" id="PS50172"/>
    </source>
</evidence>
<dbReference type="Proteomes" id="UP000822688">
    <property type="component" value="Chromosome 1"/>
</dbReference>
<feature type="compositionally biased region" description="Low complexity" evidence="1">
    <location>
        <begin position="1"/>
        <end position="14"/>
    </location>
</feature>
<dbReference type="SMART" id="SM00292">
    <property type="entry name" value="BRCT"/>
    <property type="match status" value="2"/>
</dbReference>
<reference evidence="3" key="1">
    <citation type="submission" date="2020-06" db="EMBL/GenBank/DDBJ databases">
        <title>WGS assembly of Ceratodon purpureus strain R40.</title>
        <authorList>
            <person name="Carey S.B."/>
            <person name="Jenkins J."/>
            <person name="Shu S."/>
            <person name="Lovell J.T."/>
            <person name="Sreedasyam A."/>
            <person name="Maumus F."/>
            <person name="Tiley G.P."/>
            <person name="Fernandez-Pozo N."/>
            <person name="Barry K."/>
            <person name="Chen C."/>
            <person name="Wang M."/>
            <person name="Lipzen A."/>
            <person name="Daum C."/>
            <person name="Saski C.A."/>
            <person name="Payton A.C."/>
            <person name="Mcbreen J.C."/>
            <person name="Conrad R.E."/>
            <person name="Kollar L.M."/>
            <person name="Olsson S."/>
            <person name="Huttunen S."/>
            <person name="Landis J.B."/>
            <person name="Wickett N.J."/>
            <person name="Johnson M.G."/>
            <person name="Rensing S.A."/>
            <person name="Grimwood J."/>
            <person name="Schmutz J."/>
            <person name="Mcdaniel S.F."/>
        </authorList>
    </citation>
    <scope>NUCLEOTIDE SEQUENCE</scope>
    <source>
        <strain evidence="3">R40</strain>
    </source>
</reference>
<feature type="region of interest" description="Disordered" evidence="1">
    <location>
        <begin position="191"/>
        <end position="212"/>
    </location>
</feature>
<organism evidence="3 4">
    <name type="scientific">Ceratodon purpureus</name>
    <name type="common">Fire moss</name>
    <name type="synonym">Dicranum purpureum</name>
    <dbReference type="NCBI Taxonomy" id="3225"/>
    <lineage>
        <taxon>Eukaryota</taxon>
        <taxon>Viridiplantae</taxon>
        <taxon>Streptophyta</taxon>
        <taxon>Embryophyta</taxon>
        <taxon>Bryophyta</taxon>
        <taxon>Bryophytina</taxon>
        <taxon>Bryopsida</taxon>
        <taxon>Dicranidae</taxon>
        <taxon>Pseudoditrichales</taxon>
        <taxon>Ditrichaceae</taxon>
        <taxon>Ceratodon</taxon>
    </lineage>
</organism>
<dbReference type="InterPro" id="IPR036420">
    <property type="entry name" value="BRCT_dom_sf"/>
</dbReference>
<dbReference type="InterPro" id="IPR059215">
    <property type="entry name" value="BRCT2_TopBP1-like"/>
</dbReference>
<keyword evidence="4" id="KW-1185">Reference proteome</keyword>
<comment type="caution">
    <text evidence="3">The sequence shown here is derived from an EMBL/GenBank/DDBJ whole genome shotgun (WGS) entry which is preliminary data.</text>
</comment>
<dbReference type="AlphaFoldDB" id="A0A8T0J8K7"/>
<protein>
    <recommendedName>
        <fullName evidence="2">BRCT domain-containing protein</fullName>
    </recommendedName>
</protein>
<feature type="region of interest" description="Disordered" evidence="1">
    <location>
        <begin position="332"/>
        <end position="351"/>
    </location>
</feature>
<proteinExistence type="predicted"/>
<dbReference type="PANTHER" id="PTHR47576:SF2">
    <property type="entry name" value="BRCT DOMAIN DNA REPAIR PROTEIN-RELATED"/>
    <property type="match status" value="1"/>
</dbReference>
<dbReference type="CDD" id="cd17731">
    <property type="entry name" value="BRCT_TopBP1_rpt2_like"/>
    <property type="match status" value="1"/>
</dbReference>
<gene>
    <name evidence="3" type="ORF">KC19_1G236400</name>
</gene>
<evidence type="ECO:0000256" key="1">
    <source>
        <dbReference type="SAM" id="MobiDB-lite"/>
    </source>
</evidence>
<dbReference type="InterPro" id="IPR001357">
    <property type="entry name" value="BRCT_dom"/>
</dbReference>